<evidence type="ECO:0000313" key="3">
    <source>
        <dbReference type="EMBL" id="OBQ64802.1"/>
    </source>
</evidence>
<comment type="caution">
    <text evidence="3">The sequence shown here is derived from an EMBL/GenBank/DDBJ whole genome shotgun (WGS) entry which is preliminary data.</text>
</comment>
<name>A0A6M7TUK1_RHILI</name>
<keyword evidence="2" id="KW-0472">Membrane</keyword>
<keyword evidence="2" id="KW-1133">Transmembrane helix</keyword>
<feature type="transmembrane region" description="Helical" evidence="2">
    <location>
        <begin position="6"/>
        <end position="25"/>
    </location>
</feature>
<evidence type="ECO:0000256" key="2">
    <source>
        <dbReference type="SAM" id="Phobius"/>
    </source>
</evidence>
<gene>
    <name evidence="3" type="ORF">A8145_11070</name>
</gene>
<keyword evidence="2" id="KW-0812">Transmembrane</keyword>
<dbReference type="EMBL" id="LYTK01000012">
    <property type="protein sequence ID" value="OBQ64802.1"/>
    <property type="molecule type" value="Genomic_DNA"/>
</dbReference>
<feature type="region of interest" description="Disordered" evidence="1">
    <location>
        <begin position="65"/>
        <end position="91"/>
    </location>
</feature>
<evidence type="ECO:0000256" key="1">
    <source>
        <dbReference type="SAM" id="MobiDB-lite"/>
    </source>
</evidence>
<reference evidence="3 4" key="1">
    <citation type="submission" date="2016-05" db="EMBL/GenBank/DDBJ databases">
        <authorList>
            <person name="Ramsay J.P."/>
        </authorList>
    </citation>
    <scope>NUCLEOTIDE SEQUENCE [LARGE SCALE GENOMIC DNA]</scope>
    <source>
        <strain evidence="3 4">NZP2042</strain>
    </source>
</reference>
<feature type="compositionally biased region" description="Basic and acidic residues" evidence="1">
    <location>
        <begin position="65"/>
        <end position="84"/>
    </location>
</feature>
<organism evidence="3 4">
    <name type="scientific">Rhizobium loti</name>
    <name type="common">Mesorhizobium loti</name>
    <dbReference type="NCBI Taxonomy" id="381"/>
    <lineage>
        <taxon>Bacteria</taxon>
        <taxon>Pseudomonadati</taxon>
        <taxon>Pseudomonadota</taxon>
        <taxon>Alphaproteobacteria</taxon>
        <taxon>Hyphomicrobiales</taxon>
        <taxon>Phyllobacteriaceae</taxon>
        <taxon>Mesorhizobium</taxon>
    </lineage>
</organism>
<protein>
    <submittedName>
        <fullName evidence="3">Exopolysaccharide production repressor exox</fullName>
    </submittedName>
</protein>
<dbReference type="AlphaFoldDB" id="A0A6M7TUK1"/>
<accession>A0A6M7TUK1</accession>
<feature type="transmembrane region" description="Helical" evidence="2">
    <location>
        <begin position="32"/>
        <end position="54"/>
    </location>
</feature>
<dbReference type="Proteomes" id="UP000093737">
    <property type="component" value="Unassembled WGS sequence"/>
</dbReference>
<dbReference type="RefSeq" id="WP_056569413.1">
    <property type="nucleotide sequence ID" value="NZ_CP033334.1"/>
</dbReference>
<evidence type="ECO:0000313" key="4">
    <source>
        <dbReference type="Proteomes" id="UP000093737"/>
    </source>
</evidence>
<proteinExistence type="predicted"/>
<sequence>MSLPKFIVGMLFALAIVVAWSWLGGASLGTTLLRLIICAAVIQAGYFILVYAMIARSAPTPADRLREAERKLSSPDVPEGEKLGSARRSLH</sequence>